<feature type="region of interest" description="Disordered" evidence="1">
    <location>
        <begin position="1"/>
        <end position="64"/>
    </location>
</feature>
<keyword evidence="2" id="KW-0812">Transmembrane</keyword>
<feature type="transmembrane region" description="Helical" evidence="2">
    <location>
        <begin position="282"/>
        <end position="299"/>
    </location>
</feature>
<feature type="transmembrane region" description="Helical" evidence="2">
    <location>
        <begin position="319"/>
        <end position="336"/>
    </location>
</feature>
<dbReference type="InterPro" id="IPR002656">
    <property type="entry name" value="Acyl_transf_3_dom"/>
</dbReference>
<dbReference type="Pfam" id="PF01757">
    <property type="entry name" value="Acyl_transf_3"/>
    <property type="match status" value="1"/>
</dbReference>
<keyword evidence="2" id="KW-0472">Membrane</keyword>
<evidence type="ECO:0000256" key="2">
    <source>
        <dbReference type="SAM" id="Phobius"/>
    </source>
</evidence>
<evidence type="ECO:0000256" key="1">
    <source>
        <dbReference type="SAM" id="MobiDB-lite"/>
    </source>
</evidence>
<keyword evidence="2" id="KW-1133">Transmembrane helix</keyword>
<feature type="transmembrane region" description="Helical" evidence="2">
    <location>
        <begin position="394"/>
        <end position="415"/>
    </location>
</feature>
<evidence type="ECO:0000313" key="5">
    <source>
        <dbReference type="Proteomes" id="UP001230654"/>
    </source>
</evidence>
<dbReference type="EMBL" id="JAUSWV010000002">
    <property type="protein sequence ID" value="MDQ0581351.1"/>
    <property type="molecule type" value="Genomic_DNA"/>
</dbReference>
<comment type="caution">
    <text evidence="4">The sequence shown here is derived from an EMBL/GenBank/DDBJ whole genome shotgun (WGS) entry which is preliminary data.</text>
</comment>
<feature type="compositionally biased region" description="Basic and acidic residues" evidence="1">
    <location>
        <begin position="29"/>
        <end position="50"/>
    </location>
</feature>
<keyword evidence="5" id="KW-1185">Reference proteome</keyword>
<accession>A0ABU0NQG6</accession>
<proteinExistence type="predicted"/>
<feature type="transmembrane region" description="Helical" evidence="2">
    <location>
        <begin position="202"/>
        <end position="221"/>
    </location>
</feature>
<dbReference type="Proteomes" id="UP001230654">
    <property type="component" value="Unassembled WGS sequence"/>
</dbReference>
<feature type="transmembrane region" description="Helical" evidence="2">
    <location>
        <begin position="133"/>
        <end position="152"/>
    </location>
</feature>
<evidence type="ECO:0000259" key="3">
    <source>
        <dbReference type="Pfam" id="PF01757"/>
    </source>
</evidence>
<dbReference type="RefSeq" id="WP_307163621.1">
    <property type="nucleotide sequence ID" value="NZ_JAUSWV010000002.1"/>
</dbReference>
<feature type="domain" description="Acyltransferase 3" evidence="3">
    <location>
        <begin position="69"/>
        <end position="411"/>
    </location>
</feature>
<reference evidence="4 5" key="1">
    <citation type="submission" date="2023-07" db="EMBL/GenBank/DDBJ databases">
        <title>Comparative genomics of wheat-associated soil bacteria to identify genetic determinants of phenazine resistance.</title>
        <authorList>
            <person name="Mouncey N."/>
        </authorList>
    </citation>
    <scope>NUCLEOTIDE SEQUENCE [LARGE SCALE GENOMIC DNA]</scope>
    <source>
        <strain evidence="4 5">B2I6</strain>
    </source>
</reference>
<organism evidence="4 5">
    <name type="scientific">Streptomyces rishiriensis</name>
    <dbReference type="NCBI Taxonomy" id="68264"/>
    <lineage>
        <taxon>Bacteria</taxon>
        <taxon>Bacillati</taxon>
        <taxon>Actinomycetota</taxon>
        <taxon>Actinomycetes</taxon>
        <taxon>Kitasatosporales</taxon>
        <taxon>Streptomycetaceae</taxon>
        <taxon>Streptomyces</taxon>
    </lineage>
</organism>
<feature type="transmembrane region" description="Helical" evidence="2">
    <location>
        <begin position="357"/>
        <end position="374"/>
    </location>
</feature>
<feature type="transmembrane region" description="Helical" evidence="2">
    <location>
        <begin position="93"/>
        <end position="112"/>
    </location>
</feature>
<name>A0ABU0NQG6_STRRH</name>
<evidence type="ECO:0000313" key="4">
    <source>
        <dbReference type="EMBL" id="MDQ0581351.1"/>
    </source>
</evidence>
<gene>
    <name evidence="4" type="ORF">QF030_003529</name>
</gene>
<sequence length="437" mass="49004">MSTHPTDATAELPELPHPQARDTLPGQHGTERQASERQVPEQQGSEHKGSEQQGSGKKDAKKKGGGRDRYFDLLRAIALFRVIFYHLMGWAWLPVVFPSMGVMFALAGNLMARSLTRRPALDVVRGRLRRLLPPLWLLGAVGVTGMLVAGWSPDDEGQPGWWWFHLAYWILPLSDPPYGDGLPGVHGLISDGWAADLGVPLWYIRAYLWFVLLSPLLLRALRRMPWPTILAPVALSAALEFGSLSVPGWRLEAQLSDFGAFGACWLLGMAHQEGVLRRLPRYVVPSLAPAVAGIGLWYALAHDLKEGHDLDDMPFAQSLWSFAAVLLLLHISPSWSEWPARLRRWDRLITLLNSRAVTIYLWHNVCIGIVEALWDRLWGVSWLEVNATWVLESPWAQLPAVWLLTAACVVCFGWVEDLAARRRPRLWPDGRAAAHRA</sequence>
<protein>
    <submittedName>
        <fullName evidence="4">Peptidoglycan/LPS O-acetylase OafA/YrhL</fullName>
    </submittedName>
</protein>